<protein>
    <submittedName>
        <fullName evidence="3">SMI1/KNR4 family protein</fullName>
    </submittedName>
</protein>
<sequence length="127" mass="14165">MSTTNLQAPRVPPEVKNDERDTMHPSIPSSYRDYIQENGLFEGFTLDDAHPGYVSLWAMEEIDENNSDIEIETYAPGFIAFAGNGGGEVLAFDERGCVYMLPLIGMAPETAIRIADNFHDFASQFVR</sequence>
<gene>
    <name evidence="3" type="ORF">RI048_21060</name>
</gene>
<feature type="region of interest" description="Disordered" evidence="1">
    <location>
        <begin position="1"/>
        <end position="26"/>
    </location>
</feature>
<dbReference type="SUPFAM" id="SSF160631">
    <property type="entry name" value="SMI1/KNR4-like"/>
    <property type="match status" value="1"/>
</dbReference>
<dbReference type="RefSeq" id="WP_134040376.1">
    <property type="nucleotide sequence ID" value="NZ_JAVLSJ010000011.1"/>
</dbReference>
<reference evidence="3" key="1">
    <citation type="submission" date="2023-09" db="EMBL/GenBank/DDBJ databases">
        <title>Description of first Herbaspirillum huttiense subsp. nephrolepsisexaltata and Herbaspirillum huttiense subsp. lycopersicon.</title>
        <authorList>
            <person name="Poudel M."/>
            <person name="Sharma A."/>
            <person name="Goss E."/>
            <person name="Tapia J.H."/>
            <person name="Harmon C.M."/>
            <person name="Jones J.B."/>
        </authorList>
    </citation>
    <scope>NUCLEOTIDE SEQUENCE</scope>
    <source>
        <strain evidence="3">SE1</strain>
    </source>
</reference>
<evidence type="ECO:0000313" key="3">
    <source>
        <dbReference type="EMBL" id="MDR9850735.1"/>
    </source>
</evidence>
<dbReference type="InterPro" id="IPR037883">
    <property type="entry name" value="Knr4/Smi1-like_sf"/>
</dbReference>
<evidence type="ECO:0000256" key="1">
    <source>
        <dbReference type="SAM" id="MobiDB-lite"/>
    </source>
</evidence>
<feature type="compositionally biased region" description="Basic and acidic residues" evidence="1">
    <location>
        <begin position="13"/>
        <end position="23"/>
    </location>
</feature>
<dbReference type="Proteomes" id="UP001246576">
    <property type="component" value="Unassembled WGS sequence"/>
</dbReference>
<comment type="caution">
    <text evidence="3">The sequence shown here is derived from an EMBL/GenBank/DDBJ whole genome shotgun (WGS) entry which is preliminary data.</text>
</comment>
<keyword evidence="4" id="KW-1185">Reference proteome</keyword>
<name>A0ABU2ERD3_9BURK</name>
<dbReference type="InterPro" id="IPR018958">
    <property type="entry name" value="Knr4/Smi1-like_dom"/>
</dbReference>
<accession>A0ABU2ERD3</accession>
<dbReference type="Pfam" id="PF09346">
    <property type="entry name" value="SMI1_KNR4"/>
    <property type="match status" value="1"/>
</dbReference>
<dbReference type="Gene3D" id="3.40.1580.10">
    <property type="entry name" value="SMI1/KNR4-like"/>
    <property type="match status" value="1"/>
</dbReference>
<evidence type="ECO:0000259" key="2">
    <source>
        <dbReference type="Pfam" id="PF09346"/>
    </source>
</evidence>
<proteinExistence type="predicted"/>
<organism evidence="3 4">
    <name type="scientific">Herbaspirillum huttiense subsp. lycopersici</name>
    <dbReference type="NCBI Taxonomy" id="3074428"/>
    <lineage>
        <taxon>Bacteria</taxon>
        <taxon>Pseudomonadati</taxon>
        <taxon>Pseudomonadota</taxon>
        <taxon>Betaproteobacteria</taxon>
        <taxon>Burkholderiales</taxon>
        <taxon>Oxalobacteraceae</taxon>
        <taxon>Herbaspirillum</taxon>
    </lineage>
</organism>
<evidence type="ECO:0000313" key="4">
    <source>
        <dbReference type="Proteomes" id="UP001246576"/>
    </source>
</evidence>
<feature type="domain" description="Knr4/Smi1-like" evidence="2">
    <location>
        <begin position="26"/>
        <end position="122"/>
    </location>
</feature>
<dbReference type="EMBL" id="JAVLSJ010000011">
    <property type="protein sequence ID" value="MDR9850735.1"/>
    <property type="molecule type" value="Genomic_DNA"/>
</dbReference>